<dbReference type="KEGG" id="vg:26640219"/>
<accession>A0A0K0KVJ9</accession>
<evidence type="ECO:0000313" key="2">
    <source>
        <dbReference type="Proteomes" id="UP000207741"/>
    </source>
</evidence>
<dbReference type="EMBL" id="KM359505">
    <property type="protein sequence ID" value="AIR93501.1"/>
    <property type="molecule type" value="Genomic_DNA"/>
</dbReference>
<dbReference type="GeneID" id="26640219"/>
<evidence type="ECO:0000313" key="1">
    <source>
        <dbReference type="EMBL" id="AIR93501.1"/>
    </source>
</evidence>
<dbReference type="Proteomes" id="UP000207741">
    <property type="component" value="Segment"/>
</dbReference>
<dbReference type="InterPro" id="IPR055631">
    <property type="entry name" value="DUF7207"/>
</dbReference>
<dbReference type="OrthoDB" id="19860at10239"/>
<protein>
    <recommendedName>
        <fullName evidence="3">Gp189</fullName>
    </recommendedName>
</protein>
<keyword evidence="2" id="KW-1185">Reference proteome</keyword>
<organism evidence="1 2">
    <name type="scientific">Prochlorococcus phage P-TIM68</name>
    <dbReference type="NCBI Taxonomy" id="1542477"/>
    <lineage>
        <taxon>Viruses</taxon>
        <taxon>Duplodnaviria</taxon>
        <taxon>Heunggongvirae</taxon>
        <taxon>Uroviricota</taxon>
        <taxon>Caudoviricetes</taxon>
        <taxon>Pantevenvirales</taxon>
        <taxon>Kyanoviridae</taxon>
        <taxon>Haifavirus</taxon>
        <taxon>Haifavirus tim68</taxon>
    </lineage>
</organism>
<name>A0A0K0KVJ9_9CAUD</name>
<sequence>MIFSDLNEENFLLFAIKNYENPSAVTRDDFDKDLNHFRYIKRLLKRYKSSGELKVHLLINHFIILYNIFGDAATPMLFYKIDQNLWSSIKAFIVFLDKLPEHPRTKLHDIEMDETCLKELQRISHGKTED</sequence>
<evidence type="ECO:0008006" key="3">
    <source>
        <dbReference type="Google" id="ProtNLM"/>
    </source>
</evidence>
<dbReference type="Pfam" id="PF23837">
    <property type="entry name" value="DUF7207"/>
    <property type="match status" value="1"/>
</dbReference>
<proteinExistence type="predicted"/>
<reference evidence="2" key="1">
    <citation type="submission" date="2014-08" db="EMBL/GenBank/DDBJ databases">
        <authorList>
            <person name="Edwards T."/>
        </authorList>
    </citation>
    <scope>NUCLEOTIDE SEQUENCE [LARGE SCALE GENOMIC DNA]</scope>
</reference>
<dbReference type="RefSeq" id="YP_009213675.1">
    <property type="nucleotide sequence ID" value="NC_028955.1"/>
</dbReference>